<evidence type="ECO:0000313" key="1">
    <source>
        <dbReference type="EMBL" id="KNG92985.1"/>
    </source>
</evidence>
<dbReference type="STRING" id="1317121.ATO11_13725"/>
<dbReference type="Proteomes" id="UP000036938">
    <property type="component" value="Unassembled WGS sequence"/>
</dbReference>
<reference evidence="1 2" key="1">
    <citation type="journal article" date="2015" name="Int. J. Syst. Evol. Microbiol.">
        <title>Aestuariivita atlantica sp. nov., isolated from deep sea sediment of the Atlantic Ocean.</title>
        <authorList>
            <person name="Li G."/>
            <person name="Lai Q."/>
            <person name="Du Y."/>
            <person name="Liu X."/>
            <person name="Sun F."/>
            <person name="Shao Z."/>
        </authorList>
    </citation>
    <scope>NUCLEOTIDE SEQUENCE [LARGE SCALE GENOMIC DNA]</scope>
    <source>
        <strain evidence="1 2">22II-S11-z3</strain>
    </source>
</reference>
<sequence length="704" mass="74147">MEGDMPGTDQHVYQLGCDPVVTLTIVEDEGSLVFILDGADDTTDIDGFFFNLKDDSVSPTLRIFPKVDDPNGDVIDFRAEPGILNQLDNGAQTQEQFDVEVQFGEFPGSNAGTVNDTGFTIWVDAGRPLTIDDIDLTKLVAVVDSDNGMGMALIGGEGSGAPVTETVIDVDFQLDNGTNILGSPLLESGIAQADGWFAQGGSVGASGAGDGVLRLDAIALTGAVALSFDIHSVNAQNFEASGQYGDSLRVEVQLDDGSWVLLDEFVVDEHTDTFTGSLTGQTFGDGAASTMSYSGGILDQIDGEVSFRLVADISAANEILRVDNIAVTTTTGGASQTPVVIGAENFDGLHDPEDSDLVRADGDWEVWDDALHTDGANDGRLVFEELPADGPVEFSIDAQGINLQKFEASGRYEDTVRIEVQIDGGDWVLLDEFRVNDAGDALVGSETGQQITDTKATLDYAGGVLDTAQTDVQFRIVSDISASDEQVRFDNVEIRMIEDAAEECEGFDGAQSGDVVSDQFAGVTVSAQRAGDAADSENDAMIFDTANPTGGDHDLSYAGKGNVIIISEDNDSGDADDNAHGGTISFDFDVVSTVSSLTVLDVEEAGGSIDLFDVDGELINSVAIPAGTDNGEAVIDINTDGVASMDVNLVGSGAVDDLCYTPQEEGVFCDQYLVEYDELILPKIDADPALDTTETDMGDDLLMV</sequence>
<accession>A0A0L1JMK4</accession>
<gene>
    <name evidence="1" type="ORF">ATO11_13725</name>
</gene>
<name>A0A0L1JMK4_9RHOB</name>
<evidence type="ECO:0000313" key="2">
    <source>
        <dbReference type="Proteomes" id="UP000036938"/>
    </source>
</evidence>
<keyword evidence="2" id="KW-1185">Reference proteome</keyword>
<proteinExistence type="predicted"/>
<dbReference type="PATRIC" id="fig|1317121.7.peg.3465"/>
<dbReference type="AlphaFoldDB" id="A0A0L1JMK4"/>
<dbReference type="EMBL" id="AQQZ01000006">
    <property type="protein sequence ID" value="KNG92985.1"/>
    <property type="molecule type" value="Genomic_DNA"/>
</dbReference>
<organism evidence="1 2">
    <name type="scientific">Pseudaestuariivita atlantica</name>
    <dbReference type="NCBI Taxonomy" id="1317121"/>
    <lineage>
        <taxon>Bacteria</taxon>
        <taxon>Pseudomonadati</taxon>
        <taxon>Pseudomonadota</taxon>
        <taxon>Alphaproteobacteria</taxon>
        <taxon>Rhodobacterales</taxon>
        <taxon>Paracoccaceae</taxon>
        <taxon>Pseudaestuariivita</taxon>
    </lineage>
</organism>
<protein>
    <submittedName>
        <fullName evidence="1">Uncharacterized protein</fullName>
    </submittedName>
</protein>
<comment type="caution">
    <text evidence="1">The sequence shown here is derived from an EMBL/GenBank/DDBJ whole genome shotgun (WGS) entry which is preliminary data.</text>
</comment>